<evidence type="ECO:0000259" key="1">
    <source>
        <dbReference type="PROSITE" id="PS50878"/>
    </source>
</evidence>
<dbReference type="PANTHER" id="PTHR31635:SF196">
    <property type="entry name" value="REVERSE TRANSCRIPTASE DOMAIN-CONTAINING PROTEIN-RELATED"/>
    <property type="match status" value="1"/>
</dbReference>
<keyword evidence="3" id="KW-1185">Reference proteome</keyword>
<dbReference type="Proteomes" id="UP000694523">
    <property type="component" value="Unplaced"/>
</dbReference>
<dbReference type="PANTHER" id="PTHR31635">
    <property type="entry name" value="REVERSE TRANSCRIPTASE DOMAIN-CONTAINING PROTEIN-RELATED"/>
    <property type="match status" value="1"/>
</dbReference>
<organism evidence="2 3">
    <name type="scientific">Neogobius melanostomus</name>
    <name type="common">round goby</name>
    <dbReference type="NCBI Taxonomy" id="47308"/>
    <lineage>
        <taxon>Eukaryota</taxon>
        <taxon>Metazoa</taxon>
        <taxon>Chordata</taxon>
        <taxon>Craniata</taxon>
        <taxon>Vertebrata</taxon>
        <taxon>Euteleostomi</taxon>
        <taxon>Actinopterygii</taxon>
        <taxon>Neopterygii</taxon>
        <taxon>Teleostei</taxon>
        <taxon>Neoteleostei</taxon>
        <taxon>Acanthomorphata</taxon>
        <taxon>Gobiaria</taxon>
        <taxon>Gobiiformes</taxon>
        <taxon>Gobioidei</taxon>
        <taxon>Gobiidae</taxon>
        <taxon>Benthophilinae</taxon>
        <taxon>Neogobiini</taxon>
        <taxon>Neogobius</taxon>
    </lineage>
</organism>
<name>A0A8C6S6K8_9GOBI</name>
<dbReference type="SUPFAM" id="SSF56219">
    <property type="entry name" value="DNase I-like"/>
    <property type="match status" value="1"/>
</dbReference>
<dbReference type="InterPro" id="IPR005135">
    <property type="entry name" value="Endo/exonuclease/phosphatase"/>
</dbReference>
<dbReference type="CDD" id="cd09076">
    <property type="entry name" value="L1-EN"/>
    <property type="match status" value="1"/>
</dbReference>
<dbReference type="Pfam" id="PF03372">
    <property type="entry name" value="Exo_endo_phos"/>
    <property type="match status" value="1"/>
</dbReference>
<dbReference type="InterPro" id="IPR000477">
    <property type="entry name" value="RT_dom"/>
</dbReference>
<dbReference type="Gene3D" id="3.60.10.10">
    <property type="entry name" value="Endonuclease/exonuclease/phosphatase"/>
    <property type="match status" value="1"/>
</dbReference>
<dbReference type="SUPFAM" id="SSF56672">
    <property type="entry name" value="DNA/RNA polymerases"/>
    <property type="match status" value="1"/>
</dbReference>
<evidence type="ECO:0000313" key="2">
    <source>
        <dbReference type="Ensembl" id="ENSNMLP00000000957.1"/>
    </source>
</evidence>
<reference evidence="2" key="2">
    <citation type="submission" date="2025-09" db="UniProtKB">
        <authorList>
            <consortium name="Ensembl"/>
        </authorList>
    </citation>
    <scope>IDENTIFICATION</scope>
</reference>
<proteinExistence type="predicted"/>
<reference evidence="2" key="1">
    <citation type="submission" date="2025-08" db="UniProtKB">
        <authorList>
            <consortium name="Ensembl"/>
        </authorList>
    </citation>
    <scope>IDENTIFICATION</scope>
</reference>
<dbReference type="AlphaFoldDB" id="A0A8C6S6K8"/>
<protein>
    <recommendedName>
        <fullName evidence="1">Reverse transcriptase domain-containing protein</fullName>
    </recommendedName>
</protein>
<sequence>MVQLSSLNVTSLNVRGIRDATKRKALFLFLKRSDAEFILLQETHSNEADVKFWKSQWGNNIYFSHGSNHSAGVAILIHKFKGDVIEVFKADTGRWIIITIKQDNLVFIICNIYGHNIHSHNSTLFSKITSKLNQSLQKYSNSQIILCGDFNECADETKDRFPPKTVQALQRNNIAKLCFDLSLTDAWRFLYPDKNDFTWSNRSLSLRSRIDLFLISSSSLYLLKEVSHSSAPLSDHMQITLELCGDLHQSKLRGYWKFNNTLLQDEEFNEKVKRLISEIFLDIENGSHKQKWEYFKYKLRAVAIQRSKNLKRLKKQKEMDLIKRINDLLSRTSISELEQVELKEIQTKLDQFYLDLAKGAYIRSRAKWIEEGETNSSYFFALEKRNGKQKSLTALKVNDTITTDAKVISNHVFSFYSKLYTSDFDSKACVEFISKIRQYCPVVGDSFKELCDSDLTLNEIKEAIFSMKKGKTPGIDGLPVEFFIHFWDTIKEPLFYMYKQCIDEGEMTPTMKQGVISLIPKADKDTLLIENWRPITLLTTDYKILSLVYANRLKKYLNKIIAETQCGFIKGRHISNNIRLVLDLLDYSDNVHSDAFILFVDFYKAFDTIEHKFIKECLQLFQFGNSFTHMVDMFYNGIDSSVIVNYNTTKRFNITRGVRQGCPISPFIFVLVVELLSINIVSNPELKGISIFNREIRISQLADDTALFLKDKNQLQNAISLIEEFTKASGLKLNVSKCELIPIHSCEDLFLETIPVKQSVKYLGIQITKNKATRQQLNVHHRIVKTQSIFNLWLQRDLTLYGRVLLSKAEGLSRFVYPLLSLYVDERISKEINTLFLNFIWKNKPHKLKKAVLSNAKAEGGLEILEFSDTVNTFRINWLKRCLANSKSIWYFIPNYIFDSLGGLSFLLTCNYAPTKLPVSLANFHQQCLLAWKLCFNHNFSPHKYSLWNNEHITIRNRSLFFPKWFQKNINKIVSLLDEHGSFLPYEQFMVKYEFPIPFREYNSVIKAIPPELLHLIRCHLSFYNINNIDDSSTVLTLNGINLLDRKCNNHHIRKMFQNSNKITPRGKFFWNSLIEEIDWKRTWLLPYKYCITNKMKEVHFKIIHKIYPVNLVVSRYADVDKCCTFCQTQEETLEHLFFFCNIVQAFWAELSSYIFKNCQKSHCFTLKDIICYFEDNTTTKSFHYVVNFFILFGKFFIHKQKFLKSQLYFSLFLSDVKNLMNSLLYVMNKKSSRLQDCYKDFFNEIP</sequence>
<dbReference type="PROSITE" id="PS50878">
    <property type="entry name" value="RT_POL"/>
    <property type="match status" value="1"/>
</dbReference>
<accession>A0A8C6S6K8</accession>
<dbReference type="Pfam" id="PF00078">
    <property type="entry name" value="RVT_1"/>
    <property type="match status" value="1"/>
</dbReference>
<dbReference type="InterPro" id="IPR036691">
    <property type="entry name" value="Endo/exonu/phosph_ase_sf"/>
</dbReference>
<dbReference type="InterPro" id="IPR043502">
    <property type="entry name" value="DNA/RNA_pol_sf"/>
</dbReference>
<feature type="domain" description="Reverse transcriptase" evidence="1">
    <location>
        <begin position="500"/>
        <end position="767"/>
    </location>
</feature>
<dbReference type="Ensembl" id="ENSNMLT00000001124.1">
    <property type="protein sequence ID" value="ENSNMLP00000000957.1"/>
    <property type="gene ID" value="ENSNMLG00000000784.1"/>
</dbReference>
<dbReference type="GO" id="GO:0003824">
    <property type="term" value="F:catalytic activity"/>
    <property type="evidence" value="ECO:0007669"/>
    <property type="project" value="InterPro"/>
</dbReference>
<evidence type="ECO:0000313" key="3">
    <source>
        <dbReference type="Proteomes" id="UP000694523"/>
    </source>
</evidence>
<dbReference type="CDD" id="cd01650">
    <property type="entry name" value="RT_nLTR_like"/>
    <property type="match status" value="1"/>
</dbReference>